<comment type="caution">
    <text evidence="2">The sequence shown here is derived from an EMBL/GenBank/DDBJ whole genome shotgun (WGS) entry which is preliminary data.</text>
</comment>
<dbReference type="Proteomes" id="UP000283895">
    <property type="component" value="Unassembled WGS sequence"/>
</dbReference>
<accession>A0A423WXL0</accession>
<organism evidence="2 3">
    <name type="scientific">Cytospora schulzeri</name>
    <dbReference type="NCBI Taxonomy" id="448051"/>
    <lineage>
        <taxon>Eukaryota</taxon>
        <taxon>Fungi</taxon>
        <taxon>Dikarya</taxon>
        <taxon>Ascomycota</taxon>
        <taxon>Pezizomycotina</taxon>
        <taxon>Sordariomycetes</taxon>
        <taxon>Sordariomycetidae</taxon>
        <taxon>Diaporthales</taxon>
        <taxon>Cytosporaceae</taxon>
        <taxon>Cytospora</taxon>
    </lineage>
</organism>
<sequence length="775" mass="85359">MEILRRENEALKRLVEDSDGTIERLKTLPEDEALALFHRFRATAGENSHNNVITAGSIVPPLQASLEFELMIRHPISYPVIALVDSPMLTVPEPIPRPSRPRDKDTFAYAVSAQRPAAMAQPSPPITERSDSQQLTPGWLTAAPPPAGLCDERLNRIEVCNWTQVAIPNELAARLISFYLTTDHPILGLFDADLFLRDLVGHKTDFCSPLLLDAVLCFACQGYTAIDPDAAGLGDAFFMEAERLYREEKTGGPLYQLAITTIAAMQLLSAAATYQGKDQIAHKYLTESIGLARSNGLIAVGKADSARNWTDDHMDLVRAASHTAWGTFCHATLHGMNYQSTHIRIPPWLPIPGSIIIRFDGPPVPFELPSYMGNSFPELCKLMPIINDILNNYYDHGDRIPPIVRASVGLNFAETTYEKLLQWSDSLPLSMARGDGMSHHAAIVHIQLHAAILDLFRPFLHGQPNQPLRLGSFTADIRTPAAIYAASVNQLKHLILVFRTRYTCANTSILWHNALLYVANACLPLQPSSHKGKHQDHYQDHEQGLEQDGAGVWKEDVLWGDDNNRRVWFLACIAGYQDLAPQFDLVTKIVPGLLSIAILKRQMTAAEGRALMAQMTGNTERHARVGRRHSEQLLDGASQLSAFQDGSPQLAGYQDGAPQPPVYQDGTSQIPLYQDAAAQPPVYQDGVPQMTGYQDTASILLNGSDPYGNSDLQVGPAFAVPDLTDPTRKSSPFVVDLNTASVNPSAASIDVLARKFHELAMFDEFMIGEVANQHN</sequence>
<dbReference type="PANTHER" id="PTHR47256:SF1">
    <property type="entry name" value="ZN(II)2CYS6 TRANSCRIPTION FACTOR (EUROFUNG)"/>
    <property type="match status" value="1"/>
</dbReference>
<evidence type="ECO:0000256" key="1">
    <source>
        <dbReference type="SAM" id="MobiDB-lite"/>
    </source>
</evidence>
<evidence type="ECO:0000313" key="3">
    <source>
        <dbReference type="Proteomes" id="UP000283895"/>
    </source>
</evidence>
<feature type="region of interest" description="Disordered" evidence="1">
    <location>
        <begin position="645"/>
        <end position="667"/>
    </location>
</feature>
<proteinExistence type="predicted"/>
<dbReference type="STRING" id="356882.A0A423WXL0"/>
<dbReference type="OrthoDB" id="10261408at2759"/>
<reference evidence="2 3" key="1">
    <citation type="submission" date="2015-09" db="EMBL/GenBank/DDBJ databases">
        <title>Host preference determinants of Valsa canker pathogens revealed by comparative genomics.</title>
        <authorList>
            <person name="Yin Z."/>
            <person name="Huang L."/>
        </authorList>
    </citation>
    <scope>NUCLEOTIDE SEQUENCE [LARGE SCALE GENOMIC DNA]</scope>
    <source>
        <strain evidence="2 3">03-1</strain>
    </source>
</reference>
<evidence type="ECO:0008006" key="4">
    <source>
        <dbReference type="Google" id="ProtNLM"/>
    </source>
</evidence>
<name>A0A423WXL0_9PEZI</name>
<protein>
    <recommendedName>
        <fullName evidence="4">Transcription factor domain-containing protein</fullName>
    </recommendedName>
</protein>
<dbReference type="AlphaFoldDB" id="A0A423WXL0"/>
<dbReference type="EMBL" id="LKEA01000006">
    <property type="protein sequence ID" value="ROW08261.1"/>
    <property type="molecule type" value="Genomic_DNA"/>
</dbReference>
<gene>
    <name evidence="2" type="ORF">VMCG_03132</name>
</gene>
<evidence type="ECO:0000313" key="2">
    <source>
        <dbReference type="EMBL" id="ROW08261.1"/>
    </source>
</evidence>
<keyword evidence="3" id="KW-1185">Reference proteome</keyword>
<dbReference type="InterPro" id="IPR053187">
    <property type="entry name" value="Notoamide_regulator"/>
</dbReference>
<feature type="region of interest" description="Disordered" evidence="1">
    <location>
        <begin position="114"/>
        <end position="137"/>
    </location>
</feature>
<dbReference type="PANTHER" id="PTHR47256">
    <property type="entry name" value="ZN(II)2CYS6 TRANSCRIPTION FACTOR (EUROFUNG)-RELATED"/>
    <property type="match status" value="1"/>
</dbReference>
<dbReference type="CDD" id="cd12148">
    <property type="entry name" value="fungal_TF_MHR"/>
    <property type="match status" value="1"/>
</dbReference>